<evidence type="ECO:0008006" key="4">
    <source>
        <dbReference type="Google" id="ProtNLM"/>
    </source>
</evidence>
<reference evidence="2 3" key="1">
    <citation type="submission" date="2020-06" db="EMBL/GenBank/DDBJ databases">
        <title>Altererythrobacter lutimaris sp. nov., a marine bacterium isolated from a tidal flat.</title>
        <authorList>
            <person name="Kim D."/>
            <person name="Yoo Y."/>
            <person name="Kim J.-J."/>
        </authorList>
    </citation>
    <scope>NUCLEOTIDE SEQUENCE [LARGE SCALE GENOMIC DNA]</scope>
    <source>
        <strain evidence="2 3">JGD-16</strain>
    </source>
</reference>
<dbReference type="AlphaFoldDB" id="A0A850HCD4"/>
<evidence type="ECO:0000256" key="1">
    <source>
        <dbReference type="SAM" id="SignalP"/>
    </source>
</evidence>
<feature type="signal peptide" evidence="1">
    <location>
        <begin position="1"/>
        <end position="21"/>
    </location>
</feature>
<organism evidence="2 3">
    <name type="scientific">Altererythrobacter lutimaris</name>
    <dbReference type="NCBI Taxonomy" id="2743979"/>
    <lineage>
        <taxon>Bacteria</taxon>
        <taxon>Pseudomonadati</taxon>
        <taxon>Pseudomonadota</taxon>
        <taxon>Alphaproteobacteria</taxon>
        <taxon>Sphingomonadales</taxon>
        <taxon>Erythrobacteraceae</taxon>
        <taxon>Altererythrobacter</taxon>
    </lineage>
</organism>
<feature type="chain" id="PRO_5032717098" description="DUF1090 family protein" evidence="1">
    <location>
        <begin position="22"/>
        <end position="108"/>
    </location>
</feature>
<comment type="caution">
    <text evidence="2">The sequence shown here is derived from an EMBL/GenBank/DDBJ whole genome shotgun (WGS) entry which is preliminary data.</text>
</comment>
<sequence length="108" mass="11900">MRSLSLLVLVPIALVLNGCIARTAANVVTAPVKVVSKGADLATTSQSEADEKRGREIRKREERLGKLERRYDKELEDCRDGDRNACDAASDTYAEMQLLLPTIPTEPD</sequence>
<evidence type="ECO:0000313" key="2">
    <source>
        <dbReference type="EMBL" id="NVE95419.1"/>
    </source>
</evidence>
<dbReference type="Proteomes" id="UP000546031">
    <property type="component" value="Unassembled WGS sequence"/>
</dbReference>
<name>A0A850HCD4_9SPHN</name>
<keyword evidence="3" id="KW-1185">Reference proteome</keyword>
<gene>
    <name evidence="2" type="ORF">HUO12_10955</name>
</gene>
<accession>A0A850HCD4</accession>
<proteinExistence type="predicted"/>
<protein>
    <recommendedName>
        <fullName evidence="4">DUF1090 family protein</fullName>
    </recommendedName>
</protein>
<evidence type="ECO:0000313" key="3">
    <source>
        <dbReference type="Proteomes" id="UP000546031"/>
    </source>
</evidence>
<keyword evidence="1" id="KW-0732">Signal</keyword>
<dbReference type="EMBL" id="JABWTA010000001">
    <property type="protein sequence ID" value="NVE95419.1"/>
    <property type="molecule type" value="Genomic_DNA"/>
</dbReference>
<dbReference type="RefSeq" id="WP_176274425.1">
    <property type="nucleotide sequence ID" value="NZ_JABWTA010000001.1"/>
</dbReference>